<keyword evidence="8" id="KW-0813">Transport</keyword>
<proteinExistence type="inferred from homology"/>
<keyword evidence="6 8" id="KW-1015">Disulfide bond</keyword>
<dbReference type="GO" id="GO:0015031">
    <property type="term" value="P:protein transport"/>
    <property type="evidence" value="ECO:0007669"/>
    <property type="project" value="UniProtKB-KW"/>
</dbReference>
<reference evidence="10 11" key="1">
    <citation type="submission" date="2018-03" db="EMBL/GenBank/DDBJ databases">
        <title>Genomes of Pezizomycetes fungi and the evolution of truffles.</title>
        <authorList>
            <person name="Murat C."/>
            <person name="Payen T."/>
            <person name="Noel B."/>
            <person name="Kuo A."/>
            <person name="Martin F.M."/>
        </authorList>
    </citation>
    <scope>NUCLEOTIDE SEQUENCE [LARGE SCALE GENOMIC DNA]</scope>
    <source>
        <strain evidence="10">091103-1</strain>
    </source>
</reference>
<keyword evidence="8" id="KW-0496">Mitochondrion</keyword>
<keyword evidence="7 8" id="KW-0143">Chaperone</keyword>
<dbReference type="Pfam" id="PF02953">
    <property type="entry name" value="zf-Tim10_DDP"/>
    <property type="match status" value="1"/>
</dbReference>
<evidence type="ECO:0000313" key="10">
    <source>
        <dbReference type="EMBL" id="PWW80344.1"/>
    </source>
</evidence>
<evidence type="ECO:0000256" key="2">
    <source>
        <dbReference type="ARBA" id="ARBA00006720"/>
    </source>
</evidence>
<evidence type="ECO:0000313" key="11">
    <source>
        <dbReference type="Proteomes" id="UP000246991"/>
    </source>
</evidence>
<keyword evidence="3 8" id="KW-0472">Membrane</keyword>
<keyword evidence="4 8" id="KW-0653">Protein transport</keyword>
<comment type="domain">
    <text evidence="8">The twin CX3C motif contains 4 conserved Cys residues that form 2 disulfide bonds in the mitochondrial intermembrane space.</text>
</comment>
<evidence type="ECO:0000256" key="3">
    <source>
        <dbReference type="ARBA" id="ARBA00022792"/>
    </source>
</evidence>
<comment type="caution">
    <text evidence="10">The sequence shown here is derived from an EMBL/GenBank/DDBJ whole genome shotgun (WGS) entry which is preliminary data.</text>
</comment>
<evidence type="ECO:0000256" key="5">
    <source>
        <dbReference type="ARBA" id="ARBA00023010"/>
    </source>
</evidence>
<evidence type="ECO:0000259" key="9">
    <source>
        <dbReference type="Pfam" id="PF02953"/>
    </source>
</evidence>
<dbReference type="AlphaFoldDB" id="A0A317T172"/>
<comment type="similarity">
    <text evidence="2 8">Belongs to the small Tim family.</text>
</comment>
<dbReference type="GO" id="GO:0005743">
    <property type="term" value="C:mitochondrial inner membrane"/>
    <property type="evidence" value="ECO:0007669"/>
    <property type="project" value="UniProtKB-SubCell"/>
</dbReference>
<sequence length="92" mass="10373">MDNPISSPDFSDFSDKDKKDLQSFIQNEQQKAKFQANVHNLTDLCWTKCITGKISGATVDRSENSCLENCVNRFIDSQKTIVRQLDVMGGRA</sequence>
<gene>
    <name evidence="10" type="ORF">C7212DRAFT_311340</name>
</gene>
<keyword evidence="3 8" id="KW-0999">Mitochondrion inner membrane</keyword>
<evidence type="ECO:0000256" key="4">
    <source>
        <dbReference type="ARBA" id="ARBA00022927"/>
    </source>
</evidence>
<dbReference type="Proteomes" id="UP000246991">
    <property type="component" value="Unassembled WGS sequence"/>
</dbReference>
<protein>
    <recommendedName>
        <fullName evidence="8">Mitochondrial import inner membrane translocase subunit</fullName>
    </recommendedName>
</protein>
<dbReference type="SUPFAM" id="SSF144122">
    <property type="entry name" value="Tim10-like"/>
    <property type="match status" value="1"/>
</dbReference>
<evidence type="ECO:0000256" key="8">
    <source>
        <dbReference type="RuleBase" id="RU367043"/>
    </source>
</evidence>
<dbReference type="EMBL" id="PYWC01000003">
    <property type="protein sequence ID" value="PWW80344.1"/>
    <property type="molecule type" value="Genomic_DNA"/>
</dbReference>
<comment type="function">
    <text evidence="8">Mitochondrial intermembrane chaperone that participates in the import and insertion of some multi-pass transmembrane proteins into the mitochondrial inner membrane. Also required for the transfer of beta-barrel precursors from the TOM complex to the sorting and assembly machinery (SAM complex) of the outer membrane. Acts as a chaperone-like protein that protects the hydrophobic precursors from aggregation and guide them through the mitochondrial intermembrane space.</text>
</comment>
<dbReference type="InterPro" id="IPR004217">
    <property type="entry name" value="Tim10-like"/>
</dbReference>
<dbReference type="OrthoDB" id="344165at2759"/>
<accession>A0A317T172</accession>
<comment type="subunit">
    <text evidence="8">Heterohexamer.</text>
</comment>
<keyword evidence="5 8" id="KW-0811">Translocation</keyword>
<feature type="domain" description="Tim10-like" evidence="9">
    <location>
        <begin position="24"/>
        <end position="85"/>
    </location>
</feature>
<organism evidence="10 11">
    <name type="scientific">Tuber magnatum</name>
    <name type="common">white Piedmont truffle</name>
    <dbReference type="NCBI Taxonomy" id="42249"/>
    <lineage>
        <taxon>Eukaryota</taxon>
        <taxon>Fungi</taxon>
        <taxon>Dikarya</taxon>
        <taxon>Ascomycota</taxon>
        <taxon>Pezizomycotina</taxon>
        <taxon>Pezizomycetes</taxon>
        <taxon>Pezizales</taxon>
        <taxon>Tuberaceae</taxon>
        <taxon>Tuber</taxon>
    </lineage>
</organism>
<name>A0A317T172_9PEZI</name>
<evidence type="ECO:0000256" key="7">
    <source>
        <dbReference type="ARBA" id="ARBA00023186"/>
    </source>
</evidence>
<dbReference type="STRING" id="42249.A0A317T172"/>
<comment type="subcellular location">
    <subcellularLocation>
        <location evidence="1 8">Mitochondrion inner membrane</location>
        <topology evidence="1 8">Peripheral membrane protein</topology>
        <orientation evidence="1 8">Intermembrane side</orientation>
    </subcellularLocation>
</comment>
<keyword evidence="11" id="KW-1185">Reference proteome</keyword>
<dbReference type="Gene3D" id="1.10.287.810">
    <property type="entry name" value="Mitochondrial import inner membrane translocase subunit tim13 like domains"/>
    <property type="match status" value="1"/>
</dbReference>
<dbReference type="InterPro" id="IPR035427">
    <property type="entry name" value="Tim10-like_dom_sf"/>
</dbReference>
<evidence type="ECO:0000256" key="1">
    <source>
        <dbReference type="ARBA" id="ARBA00004137"/>
    </source>
</evidence>
<evidence type="ECO:0000256" key="6">
    <source>
        <dbReference type="ARBA" id="ARBA00023157"/>
    </source>
</evidence>